<dbReference type="InterPro" id="IPR002156">
    <property type="entry name" value="RNaseH_domain"/>
</dbReference>
<accession>A0A7J8MQC0</accession>
<name>A0A7J8MQC0_9ROSI</name>
<organism evidence="2 3">
    <name type="scientific">Gossypium lobatum</name>
    <dbReference type="NCBI Taxonomy" id="34289"/>
    <lineage>
        <taxon>Eukaryota</taxon>
        <taxon>Viridiplantae</taxon>
        <taxon>Streptophyta</taxon>
        <taxon>Embryophyta</taxon>
        <taxon>Tracheophyta</taxon>
        <taxon>Spermatophyta</taxon>
        <taxon>Magnoliopsida</taxon>
        <taxon>eudicotyledons</taxon>
        <taxon>Gunneridae</taxon>
        <taxon>Pentapetalae</taxon>
        <taxon>rosids</taxon>
        <taxon>malvids</taxon>
        <taxon>Malvales</taxon>
        <taxon>Malvaceae</taxon>
        <taxon>Malvoideae</taxon>
        <taxon>Gossypium</taxon>
    </lineage>
</organism>
<dbReference type="GO" id="GO:0003676">
    <property type="term" value="F:nucleic acid binding"/>
    <property type="evidence" value="ECO:0007669"/>
    <property type="project" value="InterPro"/>
</dbReference>
<gene>
    <name evidence="2" type="ORF">Golob_011627</name>
</gene>
<dbReference type="InterPro" id="IPR012337">
    <property type="entry name" value="RNaseH-like_sf"/>
</dbReference>
<dbReference type="Proteomes" id="UP000593572">
    <property type="component" value="Unassembled WGS sequence"/>
</dbReference>
<evidence type="ECO:0000313" key="3">
    <source>
        <dbReference type="Proteomes" id="UP000593572"/>
    </source>
</evidence>
<dbReference type="InterPro" id="IPR044730">
    <property type="entry name" value="RNase_H-like_dom_plant"/>
</dbReference>
<reference evidence="2 3" key="1">
    <citation type="journal article" date="2019" name="Genome Biol. Evol.">
        <title>Insights into the evolution of the New World diploid cottons (Gossypium, subgenus Houzingenia) based on genome sequencing.</title>
        <authorList>
            <person name="Grover C.E."/>
            <person name="Arick M.A. 2nd"/>
            <person name="Thrash A."/>
            <person name="Conover J.L."/>
            <person name="Sanders W.S."/>
            <person name="Peterson D.G."/>
            <person name="Frelichowski J.E."/>
            <person name="Scheffler J.A."/>
            <person name="Scheffler B.E."/>
            <person name="Wendel J.F."/>
        </authorList>
    </citation>
    <scope>NUCLEOTIDE SEQUENCE [LARGE SCALE GENOMIC DNA]</scope>
    <source>
        <strain evidence="2">157</strain>
        <tissue evidence="2">Leaf</tissue>
    </source>
</reference>
<evidence type="ECO:0000259" key="1">
    <source>
        <dbReference type="Pfam" id="PF13456"/>
    </source>
</evidence>
<keyword evidence="3" id="KW-1185">Reference proteome</keyword>
<feature type="non-terminal residue" evidence="2">
    <location>
        <position position="1"/>
    </location>
</feature>
<proteinExistence type="predicted"/>
<dbReference type="InterPro" id="IPR036397">
    <property type="entry name" value="RNaseH_sf"/>
</dbReference>
<dbReference type="PANTHER" id="PTHR47723">
    <property type="entry name" value="OS05G0353850 PROTEIN"/>
    <property type="match status" value="1"/>
</dbReference>
<protein>
    <recommendedName>
        <fullName evidence="1">RNase H type-1 domain-containing protein</fullName>
    </recommendedName>
</protein>
<sequence>MSWNTTPLHSNPMVIGRCWLPSDRGWIKLNMDGAGSSNVPNACIGGVFRDFDANLLYDYSIVVGKDSTFRVEARAVLEELRIVWEKSFRQIDVECDNVLLWWWTAPVLRNSGRVTATPPADSTADDLEPLFDYRRVQPLNIVCLD</sequence>
<dbReference type="AlphaFoldDB" id="A0A7J8MQC0"/>
<dbReference type="PANTHER" id="PTHR47723:SF24">
    <property type="entry name" value="RNASE H TYPE-1 DOMAIN-CONTAINING PROTEIN"/>
    <property type="match status" value="1"/>
</dbReference>
<dbReference type="InterPro" id="IPR053151">
    <property type="entry name" value="RNase_H-like"/>
</dbReference>
<feature type="domain" description="RNase H type-1" evidence="1">
    <location>
        <begin position="30"/>
        <end position="97"/>
    </location>
</feature>
<dbReference type="CDD" id="cd06222">
    <property type="entry name" value="RNase_H_like"/>
    <property type="match status" value="1"/>
</dbReference>
<comment type="caution">
    <text evidence="2">The sequence shown here is derived from an EMBL/GenBank/DDBJ whole genome shotgun (WGS) entry which is preliminary data.</text>
</comment>
<dbReference type="Pfam" id="PF13456">
    <property type="entry name" value="RVT_3"/>
    <property type="match status" value="1"/>
</dbReference>
<dbReference type="SUPFAM" id="SSF53098">
    <property type="entry name" value="Ribonuclease H-like"/>
    <property type="match status" value="1"/>
</dbReference>
<evidence type="ECO:0000313" key="2">
    <source>
        <dbReference type="EMBL" id="MBA0566853.1"/>
    </source>
</evidence>
<dbReference type="Gene3D" id="3.30.420.10">
    <property type="entry name" value="Ribonuclease H-like superfamily/Ribonuclease H"/>
    <property type="match status" value="1"/>
</dbReference>
<dbReference type="GO" id="GO:0004523">
    <property type="term" value="F:RNA-DNA hybrid ribonuclease activity"/>
    <property type="evidence" value="ECO:0007669"/>
    <property type="project" value="InterPro"/>
</dbReference>
<dbReference type="EMBL" id="JABEZX010000009">
    <property type="protein sequence ID" value="MBA0566853.1"/>
    <property type="molecule type" value="Genomic_DNA"/>
</dbReference>